<organism evidence="3 4">
    <name type="scientific">Elysia marginata</name>
    <dbReference type="NCBI Taxonomy" id="1093978"/>
    <lineage>
        <taxon>Eukaryota</taxon>
        <taxon>Metazoa</taxon>
        <taxon>Spiralia</taxon>
        <taxon>Lophotrochozoa</taxon>
        <taxon>Mollusca</taxon>
        <taxon>Gastropoda</taxon>
        <taxon>Heterobranchia</taxon>
        <taxon>Euthyneura</taxon>
        <taxon>Panpulmonata</taxon>
        <taxon>Sacoglossa</taxon>
        <taxon>Placobranchoidea</taxon>
        <taxon>Plakobranchidae</taxon>
        <taxon>Elysia</taxon>
    </lineage>
</organism>
<dbReference type="Pfam" id="PF13843">
    <property type="entry name" value="DDE_Tnp_1_7"/>
    <property type="match status" value="1"/>
</dbReference>
<feature type="domain" description="PiggyBac transposable element-derived protein" evidence="2">
    <location>
        <begin position="9"/>
        <end position="133"/>
    </location>
</feature>
<sequence length="352" mass="39604">ALRLIRAVRKNRLPGCDLKTDKALKKEGRGALDFRVKVERKIVAVRCMDTKCVTLLSSHIGVQPVEDVSRWDKTKKCFGSVPRPNVVKVYNEFIGGVDYLDRMCAKSRFHIRSKRWYMHIFWFTTKIAVANAWIIYRRKGLAMEEAKKNIMMLKKFQAYVATCLMKSDATKKNADLLKCPENSAAWNDPKKSAKMAQTIASRSQLGENARFARLVFARLNAKNAMSGSASRKKNNCFDKYCCYIFLAFNSIACLDSTCAFHLCYLLFHVLTLGPGLQYTLFSDDFSAAWVSWLSGASIGVSDLQQSSESCALIDVGGHVAFKGCSGSVYLEDTLNSCWLGRSDLDKVRPRSN</sequence>
<feature type="non-terminal residue" evidence="3">
    <location>
        <position position="1"/>
    </location>
</feature>
<dbReference type="Proteomes" id="UP000762676">
    <property type="component" value="Unassembled WGS sequence"/>
</dbReference>
<reference evidence="3 4" key="1">
    <citation type="journal article" date="2021" name="Elife">
        <title>Chloroplast acquisition without the gene transfer in kleptoplastic sea slugs, Plakobranchus ocellatus.</title>
        <authorList>
            <person name="Maeda T."/>
            <person name="Takahashi S."/>
            <person name="Yoshida T."/>
            <person name="Shimamura S."/>
            <person name="Takaki Y."/>
            <person name="Nagai Y."/>
            <person name="Toyoda A."/>
            <person name="Suzuki Y."/>
            <person name="Arimoto A."/>
            <person name="Ishii H."/>
            <person name="Satoh N."/>
            <person name="Nishiyama T."/>
            <person name="Hasebe M."/>
            <person name="Maruyama T."/>
            <person name="Minagawa J."/>
            <person name="Obokata J."/>
            <person name="Shigenobu S."/>
        </authorList>
    </citation>
    <scope>NUCLEOTIDE SEQUENCE [LARGE SCALE GENOMIC DNA]</scope>
</reference>
<dbReference type="AlphaFoldDB" id="A0AAV4FMB6"/>
<proteinExistence type="predicted"/>
<gene>
    <name evidence="3" type="ORF">ElyMa_002161100</name>
</gene>
<accession>A0AAV4FMB6</accession>
<evidence type="ECO:0000256" key="1">
    <source>
        <dbReference type="SAM" id="Phobius"/>
    </source>
</evidence>
<keyword evidence="4" id="KW-1185">Reference proteome</keyword>
<dbReference type="EMBL" id="BMAT01004484">
    <property type="protein sequence ID" value="GFR74369.1"/>
    <property type="molecule type" value="Genomic_DNA"/>
</dbReference>
<feature type="transmembrane region" description="Helical" evidence="1">
    <location>
        <begin position="116"/>
        <end position="136"/>
    </location>
</feature>
<keyword evidence="1" id="KW-0472">Membrane</keyword>
<dbReference type="InterPro" id="IPR029526">
    <property type="entry name" value="PGBD"/>
</dbReference>
<keyword evidence="1" id="KW-0812">Transmembrane</keyword>
<evidence type="ECO:0000313" key="4">
    <source>
        <dbReference type="Proteomes" id="UP000762676"/>
    </source>
</evidence>
<name>A0AAV4FMB6_9GAST</name>
<comment type="caution">
    <text evidence="3">The sequence shown here is derived from an EMBL/GenBank/DDBJ whole genome shotgun (WGS) entry which is preliminary data.</text>
</comment>
<evidence type="ECO:0000259" key="2">
    <source>
        <dbReference type="Pfam" id="PF13843"/>
    </source>
</evidence>
<dbReference type="PANTHER" id="PTHR47272">
    <property type="entry name" value="DDE_TNP_1_7 DOMAIN-CONTAINING PROTEIN"/>
    <property type="match status" value="1"/>
</dbReference>
<protein>
    <submittedName>
        <fullName evidence="3">PiggyBac transposable element-derived protein 4</fullName>
    </submittedName>
</protein>
<keyword evidence="1" id="KW-1133">Transmembrane helix</keyword>
<evidence type="ECO:0000313" key="3">
    <source>
        <dbReference type="EMBL" id="GFR74369.1"/>
    </source>
</evidence>
<dbReference type="PANTHER" id="PTHR47272:SF2">
    <property type="entry name" value="PIGGYBAC TRANSPOSABLE ELEMENT-DERIVED PROTEIN 3-LIKE"/>
    <property type="match status" value="1"/>
</dbReference>